<reference evidence="3" key="1">
    <citation type="submission" date="2018-07" db="EMBL/GenBank/DDBJ databases">
        <title>Genome sequencing of Paracoccus sp. SC2-6.</title>
        <authorList>
            <person name="Heo J."/>
            <person name="Kim S.-J."/>
            <person name="Kwon S.-W."/>
        </authorList>
    </citation>
    <scope>NUCLEOTIDE SEQUENCE [LARGE SCALE GENOMIC DNA]</scope>
    <source>
        <strain evidence="3">SC2-6</strain>
    </source>
</reference>
<feature type="domain" description="ATPase BadF/BadG/BcrA/BcrD type" evidence="1">
    <location>
        <begin position="5"/>
        <end position="241"/>
    </location>
</feature>
<dbReference type="InterPro" id="IPR043129">
    <property type="entry name" value="ATPase_NBD"/>
</dbReference>
<evidence type="ECO:0000259" key="1">
    <source>
        <dbReference type="Pfam" id="PF01869"/>
    </source>
</evidence>
<evidence type="ECO:0000313" key="3">
    <source>
        <dbReference type="Proteomes" id="UP000252023"/>
    </source>
</evidence>
<gene>
    <name evidence="2" type="ORF">DRW48_05905</name>
</gene>
<dbReference type="CDD" id="cd24082">
    <property type="entry name" value="ASKHA_NBD_GspK-like"/>
    <property type="match status" value="1"/>
</dbReference>
<protein>
    <submittedName>
        <fullName evidence="2">ATPase</fullName>
    </submittedName>
</protein>
<accession>A0A344PIS5</accession>
<dbReference type="EMBL" id="CP030918">
    <property type="protein sequence ID" value="AXC49280.1"/>
    <property type="molecule type" value="Genomic_DNA"/>
</dbReference>
<evidence type="ECO:0000313" key="2">
    <source>
        <dbReference type="EMBL" id="AXC49280.1"/>
    </source>
</evidence>
<dbReference type="InterPro" id="IPR052519">
    <property type="entry name" value="Euk-type_GlcNAc_Kinase"/>
</dbReference>
<dbReference type="RefSeq" id="WP_114075599.1">
    <property type="nucleotide sequence ID" value="NZ_CP030918.1"/>
</dbReference>
<dbReference type="PANTHER" id="PTHR43190:SF3">
    <property type="entry name" value="N-ACETYL-D-GLUCOSAMINE KINASE"/>
    <property type="match status" value="1"/>
</dbReference>
<dbReference type="PANTHER" id="PTHR43190">
    <property type="entry name" value="N-ACETYL-D-GLUCOSAMINE KINASE"/>
    <property type="match status" value="1"/>
</dbReference>
<proteinExistence type="predicted"/>
<name>A0A344PIS5_9RHOB</name>
<keyword evidence="3" id="KW-1185">Reference proteome</keyword>
<dbReference type="Proteomes" id="UP000252023">
    <property type="component" value="Chromosome"/>
</dbReference>
<dbReference type="SUPFAM" id="SSF53067">
    <property type="entry name" value="Actin-like ATPase domain"/>
    <property type="match status" value="2"/>
</dbReference>
<dbReference type="OrthoDB" id="63487at2"/>
<dbReference type="Pfam" id="PF01869">
    <property type="entry name" value="BcrAD_BadFG"/>
    <property type="match status" value="1"/>
</dbReference>
<dbReference type="Gene3D" id="3.30.420.40">
    <property type="match status" value="2"/>
</dbReference>
<dbReference type="AlphaFoldDB" id="A0A344PIS5"/>
<dbReference type="InterPro" id="IPR002731">
    <property type="entry name" value="ATPase_BadF"/>
</dbReference>
<dbReference type="KEGG" id="pars:DRW48_05905"/>
<sequence length="280" mass="27589">MDWVLGLDGGGTGCRAVLADRAGRVIGRGSGGPANIMSDRDGARANIMAAADAALDGRPAAQVAACLGLAGANISGARDWLAPMLPFGRTRVVHDALTSVAGALGPADGIVAAIGTGSVFSRQLAGAVVSIGGWGAVLGDEASGAWLGKRFLAHALRAGDGMAEASPLASAVIADLGGPAGVVAFARTATGADFAALVPRIAADPEDPAARAVLRDGAAEVAQAIIRLQQGAELPVVFIGGLGPLYAARLAGRWPQIEAQGSALDGALRLALQLAEGAAA</sequence>
<organism evidence="2 3">
    <name type="scientific">Paracoccus suum</name>
    <dbReference type="NCBI Taxonomy" id="2259340"/>
    <lineage>
        <taxon>Bacteria</taxon>
        <taxon>Pseudomonadati</taxon>
        <taxon>Pseudomonadota</taxon>
        <taxon>Alphaproteobacteria</taxon>
        <taxon>Rhodobacterales</taxon>
        <taxon>Paracoccaceae</taxon>
        <taxon>Paracoccus</taxon>
    </lineage>
</organism>